<dbReference type="AlphaFoldDB" id="A0A4R1BPV0"/>
<evidence type="ECO:0000313" key="3">
    <source>
        <dbReference type="EMBL" id="TCJ19591.1"/>
    </source>
</evidence>
<comment type="similarity">
    <text evidence="1">Belongs to the metallo-dependent hydrolases superfamily.</text>
</comment>
<keyword evidence="4" id="KW-1185">Reference proteome</keyword>
<dbReference type="Gene3D" id="3.20.20.140">
    <property type="entry name" value="Metal-dependent hydrolases"/>
    <property type="match status" value="1"/>
</dbReference>
<dbReference type="InterPro" id="IPR032466">
    <property type="entry name" value="Metal_Hydrolase"/>
</dbReference>
<protein>
    <submittedName>
        <fullName evidence="3">Amidohydrolase</fullName>
    </submittedName>
</protein>
<evidence type="ECO:0000256" key="1">
    <source>
        <dbReference type="ARBA" id="ARBA00038310"/>
    </source>
</evidence>
<dbReference type="PANTHER" id="PTHR43569">
    <property type="entry name" value="AMIDOHYDROLASE"/>
    <property type="match status" value="1"/>
</dbReference>
<gene>
    <name evidence="3" type="ORF">EPD60_00260</name>
</gene>
<dbReference type="GO" id="GO:0016787">
    <property type="term" value="F:hydrolase activity"/>
    <property type="evidence" value="ECO:0007669"/>
    <property type="project" value="UniProtKB-KW"/>
</dbReference>
<dbReference type="OrthoDB" id="5450317at2"/>
<dbReference type="PANTHER" id="PTHR43569:SF2">
    <property type="entry name" value="AMIDOHYDROLASE-RELATED DOMAIN-CONTAINING PROTEIN"/>
    <property type="match status" value="1"/>
</dbReference>
<reference evidence="3 4" key="1">
    <citation type="submission" date="2019-03" db="EMBL/GenBank/DDBJ databases">
        <authorList>
            <person name="Kim M.K.M."/>
        </authorList>
    </citation>
    <scope>NUCLEOTIDE SEQUENCE [LARGE SCALE GENOMIC DNA]</scope>
    <source>
        <strain evidence="3 4">17J68-12</strain>
    </source>
</reference>
<dbReference type="InterPro" id="IPR006680">
    <property type="entry name" value="Amidohydro-rel"/>
</dbReference>
<dbReference type="SUPFAM" id="SSF51556">
    <property type="entry name" value="Metallo-dependent hydrolases"/>
    <property type="match status" value="1"/>
</dbReference>
<evidence type="ECO:0000259" key="2">
    <source>
        <dbReference type="Pfam" id="PF04909"/>
    </source>
</evidence>
<dbReference type="EMBL" id="SJZI01000001">
    <property type="protein sequence ID" value="TCJ19591.1"/>
    <property type="molecule type" value="Genomic_DNA"/>
</dbReference>
<proteinExistence type="inferred from homology"/>
<organism evidence="3 4">
    <name type="scientific">Flaviaesturariibacter flavus</name>
    <dbReference type="NCBI Taxonomy" id="2502780"/>
    <lineage>
        <taxon>Bacteria</taxon>
        <taxon>Pseudomonadati</taxon>
        <taxon>Bacteroidota</taxon>
        <taxon>Chitinophagia</taxon>
        <taxon>Chitinophagales</taxon>
        <taxon>Chitinophagaceae</taxon>
        <taxon>Flaviaestuariibacter</taxon>
    </lineage>
</organism>
<evidence type="ECO:0000313" key="4">
    <source>
        <dbReference type="Proteomes" id="UP000295334"/>
    </source>
</evidence>
<keyword evidence="3" id="KW-0378">Hydrolase</keyword>
<accession>A0A4R1BPV0</accession>
<dbReference type="Proteomes" id="UP000295334">
    <property type="component" value="Unassembled WGS sequence"/>
</dbReference>
<name>A0A4R1BPV0_9BACT</name>
<feature type="domain" description="Amidohydrolase-related" evidence="2">
    <location>
        <begin position="3"/>
        <end position="275"/>
    </location>
</feature>
<dbReference type="InterPro" id="IPR052350">
    <property type="entry name" value="Metallo-dep_Lactonases"/>
</dbReference>
<dbReference type="RefSeq" id="WP_131445493.1">
    <property type="nucleotide sequence ID" value="NZ_SJZI01000001.1"/>
</dbReference>
<dbReference type="Pfam" id="PF04909">
    <property type="entry name" value="Amidohydro_2"/>
    <property type="match status" value="1"/>
</dbReference>
<comment type="caution">
    <text evidence="3">The sequence shown here is derived from an EMBL/GenBank/DDBJ whole genome shotgun (WGS) entry which is preliminary data.</text>
</comment>
<sequence>MRIDAHQHFWKFDPVRDSWINDDMSVIRRDFLPEDLEPLLHASRMDGCVAVQADQSEAETRFLLELAEQHRFIKGVVGWIDLQSSGIEERLDHYSSFPLLKGFRHILQGEAQRDLMLSPAFTSGIAALQARGYTYDILIYPDQLRYAGTLAAQFPGQAFVVDHLAKPKIKSGETRGWKVDIEALAAMPNVCCKLSGFVTEADWKDWKEEDFEPYFDIVLNAFGPDRVLFGTDWPVCLLAAGYERVLHVVERFVDRLSETERAAIMGGNATRFYKLEDYGSATNR</sequence>